<organism evidence="2 3">
    <name type="scientific">Lentinus tigrinus ALCF2SS1-6</name>
    <dbReference type="NCBI Taxonomy" id="1328759"/>
    <lineage>
        <taxon>Eukaryota</taxon>
        <taxon>Fungi</taxon>
        <taxon>Dikarya</taxon>
        <taxon>Basidiomycota</taxon>
        <taxon>Agaricomycotina</taxon>
        <taxon>Agaricomycetes</taxon>
        <taxon>Polyporales</taxon>
        <taxon>Polyporaceae</taxon>
        <taxon>Lentinus</taxon>
    </lineage>
</organism>
<proteinExistence type="predicted"/>
<dbReference type="Gene3D" id="1.20.1280.50">
    <property type="match status" value="1"/>
</dbReference>
<dbReference type="InterPro" id="IPR036047">
    <property type="entry name" value="F-box-like_dom_sf"/>
</dbReference>
<dbReference type="Pfam" id="PF12937">
    <property type="entry name" value="F-box-like"/>
    <property type="match status" value="1"/>
</dbReference>
<gene>
    <name evidence="2" type="ORF">L227DRAFT_566126</name>
</gene>
<evidence type="ECO:0000313" key="3">
    <source>
        <dbReference type="Proteomes" id="UP000313359"/>
    </source>
</evidence>
<dbReference type="AlphaFoldDB" id="A0A5C2RYZ1"/>
<reference evidence="2" key="1">
    <citation type="journal article" date="2018" name="Genome Biol. Evol.">
        <title>Genomics and development of Lentinus tigrinus, a white-rot wood-decaying mushroom with dimorphic fruiting bodies.</title>
        <authorList>
            <person name="Wu B."/>
            <person name="Xu Z."/>
            <person name="Knudson A."/>
            <person name="Carlson A."/>
            <person name="Chen N."/>
            <person name="Kovaka S."/>
            <person name="LaButti K."/>
            <person name="Lipzen A."/>
            <person name="Pennachio C."/>
            <person name="Riley R."/>
            <person name="Schakwitz W."/>
            <person name="Umezawa K."/>
            <person name="Ohm R.A."/>
            <person name="Grigoriev I.V."/>
            <person name="Nagy L.G."/>
            <person name="Gibbons J."/>
            <person name="Hibbett D."/>
        </authorList>
    </citation>
    <scope>NUCLEOTIDE SEQUENCE [LARGE SCALE GENOMIC DNA]</scope>
    <source>
        <strain evidence="2">ALCF2SS1-6</strain>
    </source>
</reference>
<dbReference type="PANTHER" id="PTHR38926:SF5">
    <property type="entry name" value="F-BOX AND LEUCINE-RICH REPEAT PROTEIN 6"/>
    <property type="match status" value="1"/>
</dbReference>
<accession>A0A5C2RYZ1</accession>
<evidence type="ECO:0000259" key="1">
    <source>
        <dbReference type="Pfam" id="PF12937"/>
    </source>
</evidence>
<dbReference type="OrthoDB" id="2754196at2759"/>
<dbReference type="SUPFAM" id="SSF81383">
    <property type="entry name" value="F-box domain"/>
    <property type="match status" value="1"/>
</dbReference>
<dbReference type="Gene3D" id="3.80.10.10">
    <property type="entry name" value="Ribonuclease Inhibitor"/>
    <property type="match status" value="1"/>
</dbReference>
<dbReference type="SUPFAM" id="SSF52047">
    <property type="entry name" value="RNI-like"/>
    <property type="match status" value="1"/>
</dbReference>
<dbReference type="InterPro" id="IPR032675">
    <property type="entry name" value="LRR_dom_sf"/>
</dbReference>
<dbReference type="EMBL" id="ML122289">
    <property type="protein sequence ID" value="RPD56251.1"/>
    <property type="molecule type" value="Genomic_DNA"/>
</dbReference>
<protein>
    <recommendedName>
        <fullName evidence="1">F-box domain-containing protein</fullName>
    </recommendedName>
</protein>
<keyword evidence="3" id="KW-1185">Reference proteome</keyword>
<name>A0A5C2RYZ1_9APHY</name>
<sequence length="579" mass="65526">MWALGYTVVYDTCSSSLGIYLSRNMYLSCWPISEEKASSADINSTAAAPRQNLTRLLRLANTIVPINRVPHEVLVMVFKHVTASDENNFAYRFGRLHVIEAYDQAFAVVAISQVCHHWRETTLEAPTLWTRIDSRYSPKLLEFFMARSQKAPISLRLDATEANLAALLNTTVPVDRSVRRLDLVIDRTPRKDKVASLATRWVAPTLECLTINSCDYAYLSAAVPLVMLDGQRYSMLKALALRCVGHWLPSNTFPSLTHLHLTLFTNTQTSALLAVLTNAPHLEFLVVGEQHYPREIGPYGSGPVVLSRLRYLTLYAYTYGRAMNLLQHLSLPEHCFVRLSGVSFISEDDQVDLGPLRHATKLDIASIGEDVLVVADSPTCGFWIQAECTLAKDSNWNTWLHGLPTMITLSTVTSLHINIHRTHTFWPSVLRHFSALVELKAIVGEQDLGRMCPLDTLCTVLLEEPLLSPLLCDLCMQVVAWDDSCDKLSSKLVDMAMYRARMGRRLNRFLIQTNRPELSQPHDIFGERSTELIANVDYFELVDSGPELCSFRMRDVWHVDGAERYWQLNWAQEYILPAE</sequence>
<dbReference type="InterPro" id="IPR001810">
    <property type="entry name" value="F-box_dom"/>
</dbReference>
<dbReference type="STRING" id="1328759.A0A5C2RYZ1"/>
<dbReference type="PANTHER" id="PTHR38926">
    <property type="entry name" value="F-BOX DOMAIN CONTAINING PROTEIN, EXPRESSED"/>
    <property type="match status" value="1"/>
</dbReference>
<evidence type="ECO:0000313" key="2">
    <source>
        <dbReference type="EMBL" id="RPD56251.1"/>
    </source>
</evidence>
<feature type="domain" description="F-box" evidence="1">
    <location>
        <begin position="66"/>
        <end position="133"/>
    </location>
</feature>
<dbReference type="Proteomes" id="UP000313359">
    <property type="component" value="Unassembled WGS sequence"/>
</dbReference>